<sequence length="139" mass="14422">MSTHSMLPGRHAHEGPGPVPRGAHPGSRATWAVPAVAAFAFGLYVVFISHENGFSEAGGWLLGLVAAAVSFAVGYALVRGRDRLITEVRAAAFGALFGICMGFLHNLGGGSVLRSAGIGLALGIGMGLTAYYVFYVHEH</sequence>
<feature type="transmembrane region" description="Helical" evidence="2">
    <location>
        <begin position="29"/>
        <end position="48"/>
    </location>
</feature>
<dbReference type="RefSeq" id="WP_344435047.1">
    <property type="nucleotide sequence ID" value="NZ_BAAASL010000008.1"/>
</dbReference>
<feature type="transmembrane region" description="Helical" evidence="2">
    <location>
        <begin position="60"/>
        <end position="78"/>
    </location>
</feature>
<evidence type="ECO:0000313" key="4">
    <source>
        <dbReference type="Proteomes" id="UP001500886"/>
    </source>
</evidence>
<dbReference type="Proteomes" id="UP001500886">
    <property type="component" value="Unassembled WGS sequence"/>
</dbReference>
<name>A0ABP6G6N4_9ACTN</name>
<protein>
    <recommendedName>
        <fullName evidence="5">Integral membrane protein</fullName>
    </recommendedName>
</protein>
<evidence type="ECO:0008006" key="5">
    <source>
        <dbReference type="Google" id="ProtNLM"/>
    </source>
</evidence>
<keyword evidence="2" id="KW-0472">Membrane</keyword>
<reference evidence="4" key="1">
    <citation type="journal article" date="2019" name="Int. J. Syst. Evol. Microbiol.">
        <title>The Global Catalogue of Microorganisms (GCM) 10K type strain sequencing project: providing services to taxonomists for standard genome sequencing and annotation.</title>
        <authorList>
            <consortium name="The Broad Institute Genomics Platform"/>
            <consortium name="The Broad Institute Genome Sequencing Center for Infectious Disease"/>
            <person name="Wu L."/>
            <person name="Ma J."/>
        </authorList>
    </citation>
    <scope>NUCLEOTIDE SEQUENCE [LARGE SCALE GENOMIC DNA]</scope>
    <source>
        <strain evidence="4">JCM 4542</strain>
    </source>
</reference>
<organism evidence="3 4">
    <name type="scientific">Streptomyces luteosporeus</name>
    <dbReference type="NCBI Taxonomy" id="173856"/>
    <lineage>
        <taxon>Bacteria</taxon>
        <taxon>Bacillati</taxon>
        <taxon>Actinomycetota</taxon>
        <taxon>Actinomycetes</taxon>
        <taxon>Kitasatosporales</taxon>
        <taxon>Streptomycetaceae</taxon>
        <taxon>Streptomyces</taxon>
    </lineage>
</organism>
<feature type="transmembrane region" description="Helical" evidence="2">
    <location>
        <begin position="113"/>
        <end position="134"/>
    </location>
</feature>
<keyword evidence="2" id="KW-1133">Transmembrane helix</keyword>
<feature type="region of interest" description="Disordered" evidence="1">
    <location>
        <begin position="1"/>
        <end position="25"/>
    </location>
</feature>
<dbReference type="EMBL" id="BAAASL010000008">
    <property type="protein sequence ID" value="GAA2715359.1"/>
    <property type="molecule type" value="Genomic_DNA"/>
</dbReference>
<comment type="caution">
    <text evidence="3">The sequence shown here is derived from an EMBL/GenBank/DDBJ whole genome shotgun (WGS) entry which is preliminary data.</text>
</comment>
<accession>A0ABP6G6N4</accession>
<evidence type="ECO:0000256" key="1">
    <source>
        <dbReference type="SAM" id="MobiDB-lite"/>
    </source>
</evidence>
<keyword evidence="4" id="KW-1185">Reference proteome</keyword>
<evidence type="ECO:0000256" key="2">
    <source>
        <dbReference type="SAM" id="Phobius"/>
    </source>
</evidence>
<feature type="transmembrane region" description="Helical" evidence="2">
    <location>
        <begin position="90"/>
        <end position="107"/>
    </location>
</feature>
<keyword evidence="2" id="KW-0812">Transmembrane</keyword>
<evidence type="ECO:0000313" key="3">
    <source>
        <dbReference type="EMBL" id="GAA2715359.1"/>
    </source>
</evidence>
<proteinExistence type="predicted"/>
<gene>
    <name evidence="3" type="ORF">GCM10010315_24300</name>
</gene>